<comment type="caution">
    <text evidence="6">The sequence shown here is derived from an EMBL/GenBank/DDBJ whole genome shotgun (WGS) entry which is preliminary data.</text>
</comment>
<sequence>MNKKLGSFVVACSDQCTGCKACEIACFASHNQKGNKVAHTVGTVEIPVTPRLFLIKLESNCLPIQCKQCEDAPCLNSCSAKAITKVDGVLFVNEDLCIGCKNCMMACPFGAVEMLPIAKKGKAVSQIGTDEVRKSAFKCDLCSGLENGPACIAACPHDVLKLIDLEDDRKEKSIRAAIALTLTGNL</sequence>
<evidence type="ECO:0000256" key="4">
    <source>
        <dbReference type="ARBA" id="ARBA00023014"/>
    </source>
</evidence>
<dbReference type="InterPro" id="IPR017900">
    <property type="entry name" value="4Fe4S_Fe_S_CS"/>
</dbReference>
<dbReference type="AlphaFoldDB" id="A0A0L6U4D7"/>
<keyword evidence="7" id="KW-1185">Reference proteome</keyword>
<keyword evidence="4" id="KW-0411">Iron-sulfur</keyword>
<proteinExistence type="predicted"/>
<dbReference type="PROSITE" id="PS51379">
    <property type="entry name" value="4FE4S_FER_2"/>
    <property type="match status" value="1"/>
</dbReference>
<keyword evidence="1" id="KW-0004">4Fe-4S</keyword>
<evidence type="ECO:0000256" key="1">
    <source>
        <dbReference type="ARBA" id="ARBA00022485"/>
    </source>
</evidence>
<dbReference type="RefSeq" id="WP_050738545.1">
    <property type="nucleotide sequence ID" value="NZ_LGYO01000004.1"/>
</dbReference>
<gene>
    <name evidence="6" type="ORF">AKG39_01250</name>
</gene>
<protein>
    <submittedName>
        <fullName evidence="6">Oxidoreductase</fullName>
    </submittedName>
</protein>
<keyword evidence="2" id="KW-0479">Metal-binding</keyword>
<dbReference type="Pfam" id="PF00037">
    <property type="entry name" value="Fer4"/>
    <property type="match status" value="1"/>
</dbReference>
<dbReference type="PANTHER" id="PTHR42859">
    <property type="entry name" value="OXIDOREDUCTASE"/>
    <property type="match status" value="1"/>
</dbReference>
<reference evidence="7" key="1">
    <citation type="submission" date="2015-07" db="EMBL/GenBank/DDBJ databases">
        <title>Draft genome sequence of Acetobacterium bakii DSM 8293, a potential psychrophilic chemical producer through syngas fermentation.</title>
        <authorList>
            <person name="Song Y."/>
            <person name="Hwang S."/>
            <person name="Cho B.-K."/>
        </authorList>
    </citation>
    <scope>NUCLEOTIDE SEQUENCE [LARGE SCALE GENOMIC DNA]</scope>
    <source>
        <strain evidence="7">DSM 8239</strain>
    </source>
</reference>
<dbReference type="PANTHER" id="PTHR42859:SF16">
    <property type="entry name" value="FORMATE HYDROGENLYASE SUBUNIT 2-RELATED"/>
    <property type="match status" value="1"/>
</dbReference>
<name>A0A0L6U4D7_9FIRM</name>
<accession>A0A0L6U4D7</accession>
<evidence type="ECO:0000256" key="2">
    <source>
        <dbReference type="ARBA" id="ARBA00022723"/>
    </source>
</evidence>
<dbReference type="Proteomes" id="UP000036873">
    <property type="component" value="Unassembled WGS sequence"/>
</dbReference>
<organism evidence="6 7">
    <name type="scientific">Acetobacterium bakii</name>
    <dbReference type="NCBI Taxonomy" id="52689"/>
    <lineage>
        <taxon>Bacteria</taxon>
        <taxon>Bacillati</taxon>
        <taxon>Bacillota</taxon>
        <taxon>Clostridia</taxon>
        <taxon>Eubacteriales</taxon>
        <taxon>Eubacteriaceae</taxon>
        <taxon>Acetobacterium</taxon>
    </lineage>
</organism>
<evidence type="ECO:0000313" key="7">
    <source>
        <dbReference type="Proteomes" id="UP000036873"/>
    </source>
</evidence>
<evidence type="ECO:0000313" key="6">
    <source>
        <dbReference type="EMBL" id="KNZ43358.1"/>
    </source>
</evidence>
<dbReference type="SUPFAM" id="SSF54862">
    <property type="entry name" value="4Fe-4S ferredoxins"/>
    <property type="match status" value="1"/>
</dbReference>
<dbReference type="STRING" id="52689.AKG39_01250"/>
<dbReference type="InterPro" id="IPR017896">
    <property type="entry name" value="4Fe4S_Fe-S-bd"/>
</dbReference>
<dbReference type="PROSITE" id="PS00198">
    <property type="entry name" value="4FE4S_FER_1"/>
    <property type="match status" value="1"/>
</dbReference>
<feature type="domain" description="4Fe-4S ferredoxin-type" evidence="5">
    <location>
        <begin position="88"/>
        <end position="117"/>
    </location>
</feature>
<keyword evidence="3" id="KW-0408">Iron</keyword>
<evidence type="ECO:0000256" key="3">
    <source>
        <dbReference type="ARBA" id="ARBA00023004"/>
    </source>
</evidence>
<dbReference type="EMBL" id="LGYO01000004">
    <property type="protein sequence ID" value="KNZ43358.1"/>
    <property type="molecule type" value="Genomic_DNA"/>
</dbReference>
<dbReference type="InterPro" id="IPR050294">
    <property type="entry name" value="RnfB_subfamily"/>
</dbReference>
<dbReference type="GO" id="GO:0051539">
    <property type="term" value="F:4 iron, 4 sulfur cluster binding"/>
    <property type="evidence" value="ECO:0007669"/>
    <property type="project" value="UniProtKB-KW"/>
</dbReference>
<dbReference type="Gene3D" id="3.30.70.20">
    <property type="match status" value="2"/>
</dbReference>
<dbReference type="CDD" id="cd10554">
    <property type="entry name" value="HycB_like"/>
    <property type="match status" value="1"/>
</dbReference>
<evidence type="ECO:0000259" key="5">
    <source>
        <dbReference type="PROSITE" id="PS51379"/>
    </source>
</evidence>
<dbReference type="GO" id="GO:0046872">
    <property type="term" value="F:metal ion binding"/>
    <property type="evidence" value="ECO:0007669"/>
    <property type="project" value="UniProtKB-KW"/>
</dbReference>
<dbReference type="OrthoDB" id="9810688at2"/>